<dbReference type="InterPro" id="IPR036890">
    <property type="entry name" value="HATPase_C_sf"/>
</dbReference>
<dbReference type="EMBL" id="BAAAPF010000066">
    <property type="protein sequence ID" value="GAA2122407.1"/>
    <property type="molecule type" value="Genomic_DNA"/>
</dbReference>
<dbReference type="PANTHER" id="PTHR24421:SF10">
    <property type="entry name" value="NITRATE_NITRITE SENSOR PROTEIN NARQ"/>
    <property type="match status" value="1"/>
</dbReference>
<keyword evidence="3" id="KW-0597">Phosphoprotein</keyword>
<gene>
    <name evidence="13" type="ORF">GCM10009802_26320</name>
</gene>
<keyword evidence="4" id="KW-0808">Transferase</keyword>
<accession>A0ABN2Y5T8</accession>
<evidence type="ECO:0000256" key="6">
    <source>
        <dbReference type="ARBA" id="ARBA00022777"/>
    </source>
</evidence>
<dbReference type="CDD" id="cd16917">
    <property type="entry name" value="HATPase_UhpB-NarQ-NarX-like"/>
    <property type="match status" value="1"/>
</dbReference>
<protein>
    <recommendedName>
        <fullName evidence="2">histidine kinase</fullName>
        <ecNumber evidence="2">2.7.13.3</ecNumber>
    </recommendedName>
</protein>
<evidence type="ECO:0000259" key="12">
    <source>
        <dbReference type="Pfam" id="PF07730"/>
    </source>
</evidence>
<dbReference type="InterPro" id="IPR050482">
    <property type="entry name" value="Sensor_HK_TwoCompSys"/>
</dbReference>
<evidence type="ECO:0000256" key="4">
    <source>
        <dbReference type="ARBA" id="ARBA00022679"/>
    </source>
</evidence>
<dbReference type="Proteomes" id="UP001500443">
    <property type="component" value="Unassembled WGS sequence"/>
</dbReference>
<evidence type="ECO:0000259" key="11">
    <source>
        <dbReference type="Pfam" id="PF02518"/>
    </source>
</evidence>
<evidence type="ECO:0000313" key="13">
    <source>
        <dbReference type="EMBL" id="GAA2122407.1"/>
    </source>
</evidence>
<dbReference type="InterPro" id="IPR003594">
    <property type="entry name" value="HATPase_dom"/>
</dbReference>
<sequence length="399" mass="41441">MPLPVRRFRLPQGRAADAALAAGAGVLVALSSLHAFVGDRRESWATTALGWVLIALACGALYFARRHPLAVGVFVLPVVSIYYVSSVHDGGLFIVLVIALYAVAASGRLRAAAALGGLAVAGSTAGTLSGNDDINGAALFMLTGWVVAVVVLGAMWHGRRAHVENEARRRATEERLRIARELHDVIGHNISLINVQSGAALHRLKKIDAPDPAAADALATIKETSRETLRDLRTTLGVLRHVDEGAPTAPVPGLARLGELTERTADTAGLRVRTVVAGARRALPAELDLAAYRVVQESLTNVARHARGATSVTVRLDYGERELRLEVEDDGRGGAVPGAGDARDGAGGGLAGGVGGSGIDGMRERARAVGGELAAGPRPGGTGFVVTARLPYGTEHAQT</sequence>
<evidence type="ECO:0000256" key="3">
    <source>
        <dbReference type="ARBA" id="ARBA00022553"/>
    </source>
</evidence>
<evidence type="ECO:0000256" key="7">
    <source>
        <dbReference type="ARBA" id="ARBA00022840"/>
    </source>
</evidence>
<name>A0ABN2Y5T8_9ACTN</name>
<dbReference type="PANTHER" id="PTHR24421">
    <property type="entry name" value="NITRATE/NITRITE SENSOR PROTEIN NARX-RELATED"/>
    <property type="match status" value="1"/>
</dbReference>
<dbReference type="RefSeq" id="WP_344290120.1">
    <property type="nucleotide sequence ID" value="NZ_BAAAPF010000066.1"/>
</dbReference>
<evidence type="ECO:0000256" key="8">
    <source>
        <dbReference type="ARBA" id="ARBA00023012"/>
    </source>
</evidence>
<evidence type="ECO:0000313" key="14">
    <source>
        <dbReference type="Proteomes" id="UP001500443"/>
    </source>
</evidence>
<feature type="transmembrane region" description="Helical" evidence="10">
    <location>
        <begin position="91"/>
        <end position="107"/>
    </location>
</feature>
<organism evidence="13 14">
    <name type="scientific">Streptomyces synnematoformans</name>
    <dbReference type="NCBI Taxonomy" id="415721"/>
    <lineage>
        <taxon>Bacteria</taxon>
        <taxon>Bacillati</taxon>
        <taxon>Actinomycetota</taxon>
        <taxon>Actinomycetes</taxon>
        <taxon>Kitasatosporales</taxon>
        <taxon>Streptomycetaceae</taxon>
        <taxon>Streptomyces</taxon>
    </lineage>
</organism>
<evidence type="ECO:0000256" key="5">
    <source>
        <dbReference type="ARBA" id="ARBA00022741"/>
    </source>
</evidence>
<keyword evidence="7" id="KW-0067">ATP-binding</keyword>
<dbReference type="GO" id="GO:0016301">
    <property type="term" value="F:kinase activity"/>
    <property type="evidence" value="ECO:0007669"/>
    <property type="project" value="UniProtKB-KW"/>
</dbReference>
<keyword evidence="8" id="KW-0902">Two-component regulatory system</keyword>
<evidence type="ECO:0000256" key="2">
    <source>
        <dbReference type="ARBA" id="ARBA00012438"/>
    </source>
</evidence>
<dbReference type="Gene3D" id="3.30.565.10">
    <property type="entry name" value="Histidine kinase-like ATPase, C-terminal domain"/>
    <property type="match status" value="1"/>
</dbReference>
<feature type="region of interest" description="Disordered" evidence="9">
    <location>
        <begin position="330"/>
        <end position="357"/>
    </location>
</feature>
<keyword evidence="10" id="KW-0472">Membrane</keyword>
<dbReference type="Gene3D" id="1.20.5.1930">
    <property type="match status" value="1"/>
</dbReference>
<proteinExistence type="predicted"/>
<feature type="domain" description="Histidine kinase/HSP90-like ATPase" evidence="11">
    <location>
        <begin position="290"/>
        <end position="392"/>
    </location>
</feature>
<evidence type="ECO:0000256" key="9">
    <source>
        <dbReference type="SAM" id="MobiDB-lite"/>
    </source>
</evidence>
<comment type="caution">
    <text evidence="13">The sequence shown here is derived from an EMBL/GenBank/DDBJ whole genome shotgun (WGS) entry which is preliminary data.</text>
</comment>
<feature type="compositionally biased region" description="Gly residues" evidence="9">
    <location>
        <begin position="345"/>
        <end position="357"/>
    </location>
</feature>
<dbReference type="SUPFAM" id="SSF55874">
    <property type="entry name" value="ATPase domain of HSP90 chaperone/DNA topoisomerase II/histidine kinase"/>
    <property type="match status" value="1"/>
</dbReference>
<keyword evidence="10" id="KW-0812">Transmembrane</keyword>
<evidence type="ECO:0000256" key="1">
    <source>
        <dbReference type="ARBA" id="ARBA00000085"/>
    </source>
</evidence>
<dbReference type="Pfam" id="PF07730">
    <property type="entry name" value="HisKA_3"/>
    <property type="match status" value="1"/>
</dbReference>
<keyword evidence="14" id="KW-1185">Reference proteome</keyword>
<feature type="transmembrane region" description="Helical" evidence="10">
    <location>
        <begin position="136"/>
        <end position="156"/>
    </location>
</feature>
<dbReference type="InterPro" id="IPR011712">
    <property type="entry name" value="Sig_transdc_His_kin_sub3_dim/P"/>
</dbReference>
<keyword evidence="6 13" id="KW-0418">Kinase</keyword>
<feature type="domain" description="Signal transduction histidine kinase subgroup 3 dimerisation and phosphoacceptor" evidence="12">
    <location>
        <begin position="174"/>
        <end position="243"/>
    </location>
</feature>
<keyword evidence="5" id="KW-0547">Nucleotide-binding</keyword>
<feature type="transmembrane region" description="Helical" evidence="10">
    <location>
        <begin position="45"/>
        <end position="64"/>
    </location>
</feature>
<reference evidence="13 14" key="1">
    <citation type="journal article" date="2019" name="Int. J. Syst. Evol. Microbiol.">
        <title>The Global Catalogue of Microorganisms (GCM) 10K type strain sequencing project: providing services to taxonomists for standard genome sequencing and annotation.</title>
        <authorList>
            <consortium name="The Broad Institute Genomics Platform"/>
            <consortium name="The Broad Institute Genome Sequencing Center for Infectious Disease"/>
            <person name="Wu L."/>
            <person name="Ma J."/>
        </authorList>
    </citation>
    <scope>NUCLEOTIDE SEQUENCE [LARGE SCALE GENOMIC DNA]</scope>
    <source>
        <strain evidence="13 14">JCM 15481</strain>
    </source>
</reference>
<keyword evidence="10" id="KW-1133">Transmembrane helix</keyword>
<feature type="transmembrane region" description="Helical" evidence="10">
    <location>
        <begin position="69"/>
        <end position="85"/>
    </location>
</feature>
<dbReference type="EC" id="2.7.13.3" evidence="2"/>
<evidence type="ECO:0000256" key="10">
    <source>
        <dbReference type="SAM" id="Phobius"/>
    </source>
</evidence>
<dbReference type="Pfam" id="PF02518">
    <property type="entry name" value="HATPase_c"/>
    <property type="match status" value="1"/>
</dbReference>
<comment type="catalytic activity">
    <reaction evidence="1">
        <text>ATP + protein L-histidine = ADP + protein N-phospho-L-histidine.</text>
        <dbReference type="EC" id="2.7.13.3"/>
    </reaction>
</comment>